<feature type="compositionally biased region" description="Basic and acidic residues" evidence="1">
    <location>
        <begin position="522"/>
        <end position="536"/>
    </location>
</feature>
<feature type="compositionally biased region" description="Basic residues" evidence="1">
    <location>
        <begin position="612"/>
        <end position="628"/>
    </location>
</feature>
<accession>A0A0L0VUP5</accession>
<comment type="caution">
    <text evidence="2">The sequence shown here is derived from an EMBL/GenBank/DDBJ whole genome shotgun (WGS) entry which is preliminary data.</text>
</comment>
<feature type="region of interest" description="Disordered" evidence="1">
    <location>
        <begin position="554"/>
        <end position="590"/>
    </location>
</feature>
<evidence type="ECO:0000256" key="1">
    <source>
        <dbReference type="SAM" id="MobiDB-lite"/>
    </source>
</evidence>
<feature type="region of interest" description="Disordered" evidence="1">
    <location>
        <begin position="322"/>
        <end position="351"/>
    </location>
</feature>
<dbReference type="PANTHER" id="PTHR31569">
    <property type="entry name" value="SWIM-TYPE DOMAIN-CONTAINING PROTEIN"/>
    <property type="match status" value="1"/>
</dbReference>
<dbReference type="AlphaFoldDB" id="A0A0L0VUP5"/>
<feature type="region of interest" description="Disordered" evidence="1">
    <location>
        <begin position="509"/>
        <end position="542"/>
    </location>
</feature>
<feature type="compositionally biased region" description="Basic residues" evidence="1">
    <location>
        <begin position="561"/>
        <end position="577"/>
    </location>
</feature>
<dbReference type="PANTHER" id="PTHR31569:SF4">
    <property type="entry name" value="SWIM-TYPE DOMAIN-CONTAINING PROTEIN"/>
    <property type="match status" value="1"/>
</dbReference>
<dbReference type="EMBL" id="AJIL01000021">
    <property type="protein sequence ID" value="KNF02735.1"/>
    <property type="molecule type" value="Genomic_DNA"/>
</dbReference>
<dbReference type="InterPro" id="IPR052579">
    <property type="entry name" value="Zinc_finger_SWIM"/>
</dbReference>
<proteinExistence type="predicted"/>
<feature type="compositionally biased region" description="Polar residues" evidence="1">
    <location>
        <begin position="674"/>
        <end position="689"/>
    </location>
</feature>
<evidence type="ECO:0008006" key="4">
    <source>
        <dbReference type="Google" id="ProtNLM"/>
    </source>
</evidence>
<keyword evidence="3" id="KW-1185">Reference proteome</keyword>
<protein>
    <recommendedName>
        <fullName evidence="4">MULE transposase domain-containing protein</fullName>
    </recommendedName>
</protein>
<evidence type="ECO:0000313" key="3">
    <source>
        <dbReference type="Proteomes" id="UP000054564"/>
    </source>
</evidence>
<feature type="compositionally biased region" description="Basic and acidic residues" evidence="1">
    <location>
        <begin position="578"/>
        <end position="587"/>
    </location>
</feature>
<feature type="compositionally biased region" description="Basic and acidic residues" evidence="1">
    <location>
        <begin position="629"/>
        <end position="653"/>
    </location>
</feature>
<organism evidence="2 3">
    <name type="scientific">Puccinia striiformis f. sp. tritici PST-78</name>
    <dbReference type="NCBI Taxonomy" id="1165861"/>
    <lineage>
        <taxon>Eukaryota</taxon>
        <taxon>Fungi</taxon>
        <taxon>Dikarya</taxon>
        <taxon>Basidiomycota</taxon>
        <taxon>Pucciniomycotina</taxon>
        <taxon>Pucciniomycetes</taxon>
        <taxon>Pucciniales</taxon>
        <taxon>Pucciniaceae</taxon>
        <taxon>Puccinia</taxon>
    </lineage>
</organism>
<sequence length="724" mass="81906">MQQFMAASGPPGPIVIPPAPAPIITPLAQSSVIVMNEGSLIMDHNYKEHLSDPPPQDTGIDQLLEENNRQEKEDPLPDDFSVKSPADLIVCPAPRPGVINLCEYDYTIGAPLDPTPVGHFLPMADLLAFCQEWAKHHGYAVLKVRSNANKNVYIRYSPSAHAAHKRVTLEQVIAIQKLSQSNIKPTQILLQLQTSNNKTYATNKTISNVLQKQRLKDLDGRTPIQALLDILKESNWTYDVKTNQYQLPLLHVIGQAASNRSFSIAFCFLASEDQDSYEWADCALRDALAEVFPDLQHNLCTGHLTQNIVTNCQKYFGTDNNDSDSDVTDFKERNDKKKQQKKATDKEEDKTTNPWKAFLPVRGKVANLKNPELYVTHFKELKAHLATRPAVFEYIETSMVPSSALAVDNQINHVHESICRDTMKTLVNVPNLVVPLLGKISTFAIKECLCQFKRLVDLDPTEPCSHTVTIGLGIPCAHHIMELMEDDKFVAPKDFHYQWHFREPKKKSTWTSCYDSGAPSQKEYKGRPTTKAERLTSTKRQPSAFEIIKANLKKEQLAHKQASKARRGKKSKPIKKNKPTETPKIDSEDASALGLSSMTLIFHSWTPPCHRQVMKKRRKRKSKKKKKEASKQEKKENNHCEEENEQENNHCEGENEQSGEEDDKKHKKKDETDSQTNDTAANHNQSEETIVQEGGVTLLTKVLGYKEDGWFQVRQELLKEATNH</sequence>
<dbReference type="STRING" id="1165861.A0A0L0VUP5"/>
<feature type="compositionally biased region" description="Basic and acidic residues" evidence="1">
    <location>
        <begin position="328"/>
        <end position="351"/>
    </location>
</feature>
<name>A0A0L0VUP5_9BASI</name>
<gene>
    <name evidence="2" type="ORF">PSTG_04020</name>
</gene>
<evidence type="ECO:0000313" key="2">
    <source>
        <dbReference type="EMBL" id="KNF02735.1"/>
    </source>
</evidence>
<feature type="region of interest" description="Disordered" evidence="1">
    <location>
        <begin position="606"/>
        <end position="694"/>
    </location>
</feature>
<reference evidence="3" key="1">
    <citation type="submission" date="2014-03" db="EMBL/GenBank/DDBJ databases">
        <title>The Genome Sequence of Puccinia striiformis f. sp. tritici PST-78.</title>
        <authorList>
            <consortium name="The Broad Institute Genome Sequencing Platform"/>
            <person name="Cuomo C."/>
            <person name="Hulbert S."/>
            <person name="Chen X."/>
            <person name="Walker B."/>
            <person name="Young S.K."/>
            <person name="Zeng Q."/>
            <person name="Gargeya S."/>
            <person name="Fitzgerald M."/>
            <person name="Haas B."/>
            <person name="Abouelleil A."/>
            <person name="Alvarado L."/>
            <person name="Arachchi H.M."/>
            <person name="Berlin A.M."/>
            <person name="Chapman S.B."/>
            <person name="Goldberg J."/>
            <person name="Griggs A."/>
            <person name="Gujja S."/>
            <person name="Hansen M."/>
            <person name="Howarth C."/>
            <person name="Imamovic A."/>
            <person name="Larimer J."/>
            <person name="McCowan C."/>
            <person name="Montmayeur A."/>
            <person name="Murphy C."/>
            <person name="Neiman D."/>
            <person name="Pearson M."/>
            <person name="Priest M."/>
            <person name="Roberts A."/>
            <person name="Saif S."/>
            <person name="Shea T."/>
            <person name="Sisk P."/>
            <person name="Sykes S."/>
            <person name="Wortman J."/>
            <person name="Nusbaum C."/>
            <person name="Birren B."/>
        </authorList>
    </citation>
    <scope>NUCLEOTIDE SEQUENCE [LARGE SCALE GENOMIC DNA]</scope>
    <source>
        <strain evidence="3">race PST-78</strain>
    </source>
</reference>
<dbReference type="Proteomes" id="UP000054564">
    <property type="component" value="Unassembled WGS sequence"/>
</dbReference>